<dbReference type="RefSeq" id="WP_165229265.1">
    <property type="nucleotide sequence ID" value="NZ_CP049257.1"/>
</dbReference>
<organism evidence="1 2">
    <name type="scientific">Nocardioides anomalus</name>
    <dbReference type="NCBI Taxonomy" id="2712223"/>
    <lineage>
        <taxon>Bacteria</taxon>
        <taxon>Bacillati</taxon>
        <taxon>Actinomycetota</taxon>
        <taxon>Actinomycetes</taxon>
        <taxon>Propionibacteriales</taxon>
        <taxon>Nocardioidaceae</taxon>
        <taxon>Nocardioides</taxon>
    </lineage>
</organism>
<dbReference type="PANTHER" id="PTHR34071">
    <property type="entry name" value="5-NITROIMIDAZOLE ANTIBIOTICS RESISTANCE PROTEIN, NIMA-FAMILY-RELATED PROTEIN-RELATED"/>
    <property type="match status" value="1"/>
</dbReference>
<dbReference type="Gene3D" id="2.30.110.10">
    <property type="entry name" value="Electron Transport, Fmn-binding Protein, Chain A"/>
    <property type="match status" value="1"/>
</dbReference>
<evidence type="ECO:0000313" key="2">
    <source>
        <dbReference type="Proteomes" id="UP000502996"/>
    </source>
</evidence>
<dbReference type="Proteomes" id="UP000502996">
    <property type="component" value="Chromosome"/>
</dbReference>
<protein>
    <submittedName>
        <fullName evidence="1">Pyridoxamine 5'-phosphate oxidase family protein</fullName>
    </submittedName>
</protein>
<sequence>MTERTRLTRLKERAVEDRAALLDFLAGQYVAHLAVVAGDHPVALPVAYALDREGDQLYVHGSVAAGWLREAPGAQVCVTVTSVDGLVLARSGFHHSMNYRSAVVIGAARLVEDEDERARALDLVVDQVVPGRAATLRPPTRKELVATAVLAVPLAEASLKQRTGGVGDEPEDVEAGTWAGVLPLRVVAGEVETDPLTARPVPSDVAARAAELGR</sequence>
<dbReference type="Pfam" id="PF12900">
    <property type="entry name" value="Pyridox_ox_2"/>
    <property type="match status" value="1"/>
</dbReference>
<dbReference type="PANTHER" id="PTHR34071:SF2">
    <property type="entry name" value="FLAVIN-NUCLEOTIDE-BINDING PROTEIN"/>
    <property type="match status" value="1"/>
</dbReference>
<dbReference type="KEGG" id="nano:G5V58_04925"/>
<dbReference type="InterPro" id="IPR024747">
    <property type="entry name" value="Pyridox_Oxase-rel"/>
</dbReference>
<keyword evidence="2" id="KW-1185">Reference proteome</keyword>
<reference evidence="1 2" key="1">
    <citation type="submission" date="2020-02" db="EMBL/GenBank/DDBJ databases">
        <title>Full genome sequence of Nocardioides sp. R-3366.</title>
        <authorList>
            <person name="Im W.-T."/>
        </authorList>
    </citation>
    <scope>NUCLEOTIDE SEQUENCE [LARGE SCALE GENOMIC DNA]</scope>
    <source>
        <strain evidence="1 2">R-3366</strain>
    </source>
</reference>
<evidence type="ECO:0000313" key="1">
    <source>
        <dbReference type="EMBL" id="QIG42194.1"/>
    </source>
</evidence>
<dbReference type="AlphaFoldDB" id="A0A6G6WAD8"/>
<name>A0A6G6WAD8_9ACTN</name>
<dbReference type="SUPFAM" id="SSF50475">
    <property type="entry name" value="FMN-binding split barrel"/>
    <property type="match status" value="1"/>
</dbReference>
<dbReference type="InterPro" id="IPR012349">
    <property type="entry name" value="Split_barrel_FMN-bd"/>
</dbReference>
<accession>A0A6G6WAD8</accession>
<dbReference type="EMBL" id="CP049257">
    <property type="protein sequence ID" value="QIG42194.1"/>
    <property type="molecule type" value="Genomic_DNA"/>
</dbReference>
<proteinExistence type="predicted"/>
<gene>
    <name evidence="1" type="ORF">G5V58_04925</name>
</gene>